<name>A0A915YWY6_9GLOM</name>
<dbReference type="AlphaFoldDB" id="A0A915YWY6"/>
<feature type="compositionally biased region" description="Basic and acidic residues" evidence="2">
    <location>
        <begin position="266"/>
        <end position="275"/>
    </location>
</feature>
<feature type="compositionally biased region" description="Basic residues" evidence="2">
    <location>
        <begin position="146"/>
        <end position="157"/>
    </location>
</feature>
<evidence type="ECO:0000313" key="3">
    <source>
        <dbReference type="EMBL" id="CAB5349323.1"/>
    </source>
</evidence>
<gene>
    <name evidence="3" type="ORF">CHRIB12_LOCUS4664</name>
</gene>
<accession>A0A915YWY6</accession>
<evidence type="ECO:0000256" key="1">
    <source>
        <dbReference type="SAM" id="Coils"/>
    </source>
</evidence>
<organism evidence="3 4">
    <name type="scientific">Rhizophagus irregularis</name>
    <dbReference type="NCBI Taxonomy" id="588596"/>
    <lineage>
        <taxon>Eukaryota</taxon>
        <taxon>Fungi</taxon>
        <taxon>Fungi incertae sedis</taxon>
        <taxon>Mucoromycota</taxon>
        <taxon>Glomeromycotina</taxon>
        <taxon>Glomeromycetes</taxon>
        <taxon>Glomerales</taxon>
        <taxon>Glomeraceae</taxon>
        <taxon>Rhizophagus</taxon>
    </lineage>
</organism>
<feature type="compositionally biased region" description="Polar residues" evidence="2">
    <location>
        <begin position="303"/>
        <end position="314"/>
    </location>
</feature>
<keyword evidence="1" id="KW-0175">Coiled coil</keyword>
<dbReference type="OrthoDB" id="2443964at2759"/>
<feature type="region of interest" description="Disordered" evidence="2">
    <location>
        <begin position="266"/>
        <end position="325"/>
    </location>
</feature>
<protein>
    <submittedName>
        <fullName evidence="3">Uncharacterized protein</fullName>
    </submittedName>
</protein>
<feature type="compositionally biased region" description="Polar residues" evidence="2">
    <location>
        <begin position="159"/>
        <end position="188"/>
    </location>
</feature>
<comment type="caution">
    <text evidence="3">The sequence shown here is derived from an EMBL/GenBank/DDBJ whole genome shotgun (WGS) entry which is preliminary data.</text>
</comment>
<feature type="coiled-coil region" evidence="1">
    <location>
        <begin position="208"/>
        <end position="235"/>
    </location>
</feature>
<sequence length="325" mass="38022">MSVASDSNSSNNSLIQISKQKTSNRIAELKEELRILNEKSLNSKPIPKEKGKNYYDIPRTLHIRKMTWNGYVESLRHLCEEYLSEVAKTMMFKDIKTKLINKTIRKFKDQNERFPQTMGDWALREMIRRWVNNYREYNKEPDKSSKTLKSRKHKKSRNSMELESTSYNNHTSDVEESQNNSGDFTSIETLHSDHKNDAEQDDPKLESNNMTTNELQDITQQIEELMNKQKKYTSNLYLQSEQDIPKENSHLSDKIIDIQDDDKNDEISLKRKNPEDSSVTLTNNSSDNKLVDPTSKCKRKRSNSTQIESTSANNDLKKQRTRRST</sequence>
<dbReference type="EMBL" id="CAGKOT010000007">
    <property type="protein sequence ID" value="CAB5349323.1"/>
    <property type="molecule type" value="Genomic_DNA"/>
</dbReference>
<feature type="region of interest" description="Disordered" evidence="2">
    <location>
        <begin position="139"/>
        <end position="188"/>
    </location>
</feature>
<dbReference type="VEuPathDB" id="FungiDB:RhiirFUN_014226"/>
<feature type="compositionally biased region" description="Polar residues" evidence="2">
    <location>
        <begin position="276"/>
        <end position="288"/>
    </location>
</feature>
<proteinExistence type="predicted"/>
<reference evidence="3" key="1">
    <citation type="submission" date="2020-05" db="EMBL/GenBank/DDBJ databases">
        <authorList>
            <person name="Rincon C."/>
            <person name="Sanders R I."/>
            <person name="Robbins C."/>
            <person name="Chaturvedi A."/>
        </authorList>
    </citation>
    <scope>NUCLEOTIDE SEQUENCE</scope>
    <source>
        <strain evidence="3">CHB12</strain>
    </source>
</reference>
<dbReference type="Proteomes" id="UP000684084">
    <property type="component" value="Unassembled WGS sequence"/>
</dbReference>
<evidence type="ECO:0000256" key="2">
    <source>
        <dbReference type="SAM" id="MobiDB-lite"/>
    </source>
</evidence>
<evidence type="ECO:0000313" key="4">
    <source>
        <dbReference type="Proteomes" id="UP000684084"/>
    </source>
</evidence>